<dbReference type="GO" id="GO:0045150">
    <property type="term" value="P:acetoin catabolic process"/>
    <property type="evidence" value="ECO:0007669"/>
    <property type="project" value="UniProtKB-UniPathway"/>
</dbReference>
<comment type="similarity">
    <text evidence="2">Belongs to the histone deacetylase family.</text>
</comment>
<proteinExistence type="inferred from homology"/>
<evidence type="ECO:0000256" key="3">
    <source>
        <dbReference type="ARBA" id="ARBA00020218"/>
    </source>
</evidence>
<dbReference type="GO" id="GO:0040029">
    <property type="term" value="P:epigenetic regulation of gene expression"/>
    <property type="evidence" value="ECO:0007669"/>
    <property type="project" value="TreeGrafter"/>
</dbReference>
<evidence type="ECO:0000259" key="5">
    <source>
        <dbReference type="Pfam" id="PF00850"/>
    </source>
</evidence>
<dbReference type="InterPro" id="IPR003085">
    <property type="entry name" value="AcuC"/>
</dbReference>
<dbReference type="Pfam" id="PF00850">
    <property type="entry name" value="Hist_deacetyl"/>
    <property type="match status" value="1"/>
</dbReference>
<evidence type="ECO:0000256" key="2">
    <source>
        <dbReference type="ARBA" id="ARBA00005947"/>
    </source>
</evidence>
<sequence length="401" mass="42985">MSGGNACQNTSVVFDPAFTAYDFGPDHPMAPVRVDLTMRLAEALGVTGEDALRVVGAEPATDELIGTVHAQHLIDAVRRLGEDPSGTDLEHGLGSEDTPVFAGMHEAGARVVGASIEAARRVWTGQDLHSANLMGGLHHAMAGKASGFCVYNDIAVAVRWLLDNGAQRVAYVDIDVHHGDGVERIFWDDPRVLTISLHETGEALFPGTGAVSDLGGPQARGSAVNIPLPATTGDGGWLRAFHAVVPQVLRAFQPDILVTQHGCDSHMDDPLSHMMLTIDGQRAAHQALHDVAHEVTDGKWVATGGGGYALVDVVPRSWTHLLAIVGGRPLDPGLETPTSWRDHVRLSLGVQAPFRMTDGRDPGFRDWSEGINPEHPLDRTIKAVRDAVFPLHGLDPWVDTW</sequence>
<gene>
    <name evidence="6" type="ORF">BJ980_001822</name>
</gene>
<comment type="caution">
    <text evidence="6">The sequence shown here is derived from an EMBL/GenBank/DDBJ whole genome shotgun (WGS) entry which is preliminary data.</text>
</comment>
<evidence type="ECO:0000313" key="7">
    <source>
        <dbReference type="Proteomes" id="UP000540656"/>
    </source>
</evidence>
<dbReference type="PANTHER" id="PTHR10625:SF10">
    <property type="entry name" value="HISTONE DEACETYLASE HDAC1"/>
    <property type="match status" value="1"/>
</dbReference>
<evidence type="ECO:0000256" key="4">
    <source>
        <dbReference type="ARBA" id="ARBA00022627"/>
    </source>
</evidence>
<dbReference type="InterPro" id="IPR037138">
    <property type="entry name" value="His_deacetylse_dom_sf"/>
</dbReference>
<dbReference type="PANTHER" id="PTHR10625">
    <property type="entry name" value="HISTONE DEACETYLASE HDAC1-RELATED"/>
    <property type="match status" value="1"/>
</dbReference>
<comment type="pathway">
    <text evidence="1">Ketone degradation; acetoin degradation.</text>
</comment>
<dbReference type="RefSeq" id="WP_179502012.1">
    <property type="nucleotide sequence ID" value="NZ_JACCAA010000001.1"/>
</dbReference>
<protein>
    <recommendedName>
        <fullName evidence="3">Acetoin utilization protein AcuC</fullName>
    </recommendedName>
</protein>
<dbReference type="PRINTS" id="PR01270">
    <property type="entry name" value="HDASUPER"/>
</dbReference>
<keyword evidence="7" id="KW-1185">Reference proteome</keyword>
<dbReference type="InterPro" id="IPR023696">
    <property type="entry name" value="Ureohydrolase_dom_sf"/>
</dbReference>
<dbReference type="EMBL" id="JACCAA010000001">
    <property type="protein sequence ID" value="NYG58899.1"/>
    <property type="molecule type" value="Genomic_DNA"/>
</dbReference>
<feature type="domain" description="Histone deacetylase" evidence="5">
    <location>
        <begin position="27"/>
        <end position="323"/>
    </location>
</feature>
<dbReference type="Gene3D" id="3.40.800.20">
    <property type="entry name" value="Histone deacetylase domain"/>
    <property type="match status" value="1"/>
</dbReference>
<dbReference type="InterPro" id="IPR023801">
    <property type="entry name" value="His_deacetylse_dom"/>
</dbReference>
<keyword evidence="4" id="KW-0006">Acetoin catabolism</keyword>
<dbReference type="CDD" id="cd09994">
    <property type="entry name" value="HDAC_AcuC_like"/>
    <property type="match status" value="1"/>
</dbReference>
<evidence type="ECO:0000313" key="6">
    <source>
        <dbReference type="EMBL" id="NYG58899.1"/>
    </source>
</evidence>
<reference evidence="6 7" key="1">
    <citation type="submission" date="2020-07" db="EMBL/GenBank/DDBJ databases">
        <title>Sequencing the genomes of 1000 actinobacteria strains.</title>
        <authorList>
            <person name="Klenk H.-P."/>
        </authorList>
    </citation>
    <scope>NUCLEOTIDE SEQUENCE [LARGE SCALE GENOMIC DNA]</scope>
    <source>
        <strain evidence="6 7">DSM 23819</strain>
    </source>
</reference>
<dbReference type="PRINTS" id="PR01272">
    <property type="entry name" value="ACUCPROTEIN"/>
</dbReference>
<evidence type="ECO:0000256" key="1">
    <source>
        <dbReference type="ARBA" id="ARBA00005101"/>
    </source>
</evidence>
<accession>A0A7Y9S379</accession>
<dbReference type="Proteomes" id="UP000540656">
    <property type="component" value="Unassembled WGS sequence"/>
</dbReference>
<dbReference type="InterPro" id="IPR000286">
    <property type="entry name" value="HDACs"/>
</dbReference>
<dbReference type="AlphaFoldDB" id="A0A7Y9S379"/>
<dbReference type="GO" id="GO:0004407">
    <property type="term" value="F:histone deacetylase activity"/>
    <property type="evidence" value="ECO:0007669"/>
    <property type="project" value="TreeGrafter"/>
</dbReference>
<name>A0A7Y9S379_9ACTN</name>
<dbReference type="UniPathway" id="UPA00040"/>
<organism evidence="6 7">
    <name type="scientific">Nocardioides daedukensis</name>
    <dbReference type="NCBI Taxonomy" id="634462"/>
    <lineage>
        <taxon>Bacteria</taxon>
        <taxon>Bacillati</taxon>
        <taxon>Actinomycetota</taxon>
        <taxon>Actinomycetes</taxon>
        <taxon>Propionibacteriales</taxon>
        <taxon>Nocardioidaceae</taxon>
        <taxon>Nocardioides</taxon>
    </lineage>
</organism>
<dbReference type="SUPFAM" id="SSF52768">
    <property type="entry name" value="Arginase/deacetylase"/>
    <property type="match status" value="1"/>
</dbReference>